<reference evidence="3" key="2">
    <citation type="submission" date="2018-10" db="UniProtKB">
        <authorList>
            <consortium name="EnsemblPlants"/>
        </authorList>
    </citation>
    <scope>IDENTIFICATION</scope>
</reference>
<dbReference type="GO" id="GO:0006351">
    <property type="term" value="P:DNA-templated transcription"/>
    <property type="evidence" value="ECO:0007669"/>
    <property type="project" value="InterPro"/>
</dbReference>
<evidence type="ECO:0000256" key="1">
    <source>
        <dbReference type="SAM" id="MobiDB-lite"/>
    </source>
</evidence>
<name>A0A3B6APB4_WHEAT</name>
<dbReference type="PANTHER" id="PTHR46354">
    <property type="entry name" value="DOG1 DOMAIN-CONTAINING PROTEIN"/>
    <property type="match status" value="1"/>
</dbReference>
<dbReference type="InterPro" id="IPR051886">
    <property type="entry name" value="Seed_Dev/Stress_Resp_Reg"/>
</dbReference>
<reference evidence="3" key="1">
    <citation type="submission" date="2018-08" db="EMBL/GenBank/DDBJ databases">
        <authorList>
            <person name="Rossello M."/>
        </authorList>
    </citation>
    <scope>NUCLEOTIDE SEQUENCE [LARGE SCALE GENOMIC DNA]</scope>
    <source>
        <strain evidence="3">cv. Chinese Spring</strain>
    </source>
</reference>
<dbReference type="PaxDb" id="4565-Traes_2AS_D66FB2E90.1"/>
<accession>A0A3B6APB4</accession>
<dbReference type="Pfam" id="PF14144">
    <property type="entry name" value="DOG1"/>
    <property type="match status" value="1"/>
</dbReference>
<dbReference type="Gramene" id="TraesCS2A02G010800.1">
    <property type="protein sequence ID" value="TraesCS2A02G010800.1.cds1"/>
    <property type="gene ID" value="TraesCS2A02G010800"/>
</dbReference>
<dbReference type="AlphaFoldDB" id="A0A3B6APB4"/>
<evidence type="ECO:0000259" key="2">
    <source>
        <dbReference type="PROSITE" id="PS51806"/>
    </source>
</evidence>
<dbReference type="EnsemblPlants" id="TraesCS2A02G010800.1">
    <property type="protein sequence ID" value="TraesCS2A02G010800.1.cds1"/>
    <property type="gene ID" value="TraesCS2A02G010800"/>
</dbReference>
<proteinExistence type="predicted"/>
<dbReference type="STRING" id="4565.A0A3B6APB4"/>
<dbReference type="OrthoDB" id="542841at2759"/>
<dbReference type="PROSITE" id="PS51806">
    <property type="entry name" value="DOG1"/>
    <property type="match status" value="1"/>
</dbReference>
<feature type="domain" description="DOG1" evidence="2">
    <location>
        <begin position="19"/>
        <end position="198"/>
    </location>
</feature>
<protein>
    <recommendedName>
        <fullName evidence="2">DOG1 domain-containing protein</fullName>
    </recommendedName>
</protein>
<evidence type="ECO:0000313" key="3">
    <source>
        <dbReference type="EnsemblPlants" id="TraesCS2A02G010800.1.cds1"/>
    </source>
</evidence>
<dbReference type="GO" id="GO:0043565">
    <property type="term" value="F:sequence-specific DNA binding"/>
    <property type="evidence" value="ECO:0007669"/>
    <property type="project" value="InterPro"/>
</dbReference>
<feature type="region of interest" description="Disordered" evidence="1">
    <location>
        <begin position="149"/>
        <end position="198"/>
    </location>
</feature>
<dbReference type="SMR" id="A0A3B6APB4"/>
<dbReference type="Proteomes" id="UP000019116">
    <property type="component" value="Chromosome 2A"/>
</dbReference>
<keyword evidence="4" id="KW-1185">Reference proteome</keyword>
<sequence>MAQVILWADGSLAPNPDGGESFAKFFEWWILEQSRDLAALRATATAQPDDADPRRLVDRVLSHNEHYYRAKSAAASADVLLMFAPSWISVTESLYLWCGGWRPTAAIQLLYSKSGVQLESQLPAFLEGGSLSAEQLLLHPAAARSYSARHGHTRSSSALAMRTPSRPLPGLAVSRPDELPRRQRRAVAASDARARAGR</sequence>
<dbReference type="Gramene" id="TraesCS2A03G0023300.1">
    <property type="protein sequence ID" value="TraesCS2A03G0023300.1.CDS1"/>
    <property type="gene ID" value="TraesCS2A03G0023300"/>
</dbReference>
<organism evidence="3">
    <name type="scientific">Triticum aestivum</name>
    <name type="common">Wheat</name>
    <dbReference type="NCBI Taxonomy" id="4565"/>
    <lineage>
        <taxon>Eukaryota</taxon>
        <taxon>Viridiplantae</taxon>
        <taxon>Streptophyta</taxon>
        <taxon>Embryophyta</taxon>
        <taxon>Tracheophyta</taxon>
        <taxon>Spermatophyta</taxon>
        <taxon>Magnoliopsida</taxon>
        <taxon>Liliopsida</taxon>
        <taxon>Poales</taxon>
        <taxon>Poaceae</taxon>
        <taxon>BOP clade</taxon>
        <taxon>Pooideae</taxon>
        <taxon>Triticodae</taxon>
        <taxon>Triticeae</taxon>
        <taxon>Triticinae</taxon>
        <taxon>Triticum</taxon>
    </lineage>
</organism>
<evidence type="ECO:0000313" key="4">
    <source>
        <dbReference type="Proteomes" id="UP000019116"/>
    </source>
</evidence>
<dbReference type="PANTHER" id="PTHR46354:SF4">
    <property type="entry name" value="PROTEIN DOG1-LIKE 3"/>
    <property type="match status" value="1"/>
</dbReference>
<dbReference type="InterPro" id="IPR025422">
    <property type="entry name" value="TGA_domain"/>
</dbReference>